<feature type="transmembrane region" description="Helical" evidence="10">
    <location>
        <begin position="92"/>
        <end position="113"/>
    </location>
</feature>
<feature type="compositionally biased region" description="Acidic residues" evidence="9">
    <location>
        <begin position="641"/>
        <end position="650"/>
    </location>
</feature>
<dbReference type="InterPro" id="IPR017871">
    <property type="entry name" value="ABC_transporter-like_CS"/>
</dbReference>
<evidence type="ECO:0000313" key="13">
    <source>
        <dbReference type="EMBL" id="KAF7280544.1"/>
    </source>
</evidence>
<gene>
    <name evidence="13" type="ORF">GWI33_005747</name>
</gene>
<proteinExistence type="predicted"/>
<dbReference type="InterPro" id="IPR044746">
    <property type="entry name" value="ABCC_6TM_D1"/>
</dbReference>
<dbReference type="FunFam" id="3.40.50.300:FF:000973">
    <property type="entry name" value="Multidrug resistance-associated protein 4"/>
    <property type="match status" value="1"/>
</dbReference>
<organism evidence="13 14">
    <name type="scientific">Rhynchophorus ferrugineus</name>
    <name type="common">Red palm weevil</name>
    <name type="synonym">Curculio ferrugineus</name>
    <dbReference type="NCBI Taxonomy" id="354439"/>
    <lineage>
        <taxon>Eukaryota</taxon>
        <taxon>Metazoa</taxon>
        <taxon>Ecdysozoa</taxon>
        <taxon>Arthropoda</taxon>
        <taxon>Hexapoda</taxon>
        <taxon>Insecta</taxon>
        <taxon>Pterygota</taxon>
        <taxon>Neoptera</taxon>
        <taxon>Endopterygota</taxon>
        <taxon>Coleoptera</taxon>
        <taxon>Polyphaga</taxon>
        <taxon>Cucujiformia</taxon>
        <taxon>Curculionidae</taxon>
        <taxon>Dryophthorinae</taxon>
        <taxon>Rhynchophorus</taxon>
    </lineage>
</organism>
<feature type="transmembrane region" description="Helical" evidence="10">
    <location>
        <begin position="960"/>
        <end position="980"/>
    </location>
</feature>
<dbReference type="InterPro" id="IPR050173">
    <property type="entry name" value="ABC_transporter_C-like"/>
</dbReference>
<evidence type="ECO:0000256" key="1">
    <source>
        <dbReference type="ARBA" id="ARBA00004141"/>
    </source>
</evidence>
<dbReference type="FunFam" id="1.20.1560.10:FF:000026">
    <property type="entry name" value="Multidrug resistance-associated protein lethal(2)03659"/>
    <property type="match status" value="1"/>
</dbReference>
<evidence type="ECO:0000256" key="10">
    <source>
        <dbReference type="SAM" id="Phobius"/>
    </source>
</evidence>
<evidence type="ECO:0000259" key="12">
    <source>
        <dbReference type="PROSITE" id="PS50929"/>
    </source>
</evidence>
<feature type="transmembrane region" description="Helical" evidence="10">
    <location>
        <begin position="133"/>
        <end position="157"/>
    </location>
</feature>
<dbReference type="GO" id="GO:0140359">
    <property type="term" value="F:ABC-type transporter activity"/>
    <property type="evidence" value="ECO:0007669"/>
    <property type="project" value="InterPro"/>
</dbReference>
<keyword evidence="6" id="KW-0067">ATP-binding</keyword>
<keyword evidence="4" id="KW-0677">Repeat</keyword>
<evidence type="ECO:0000256" key="8">
    <source>
        <dbReference type="ARBA" id="ARBA00023136"/>
    </source>
</evidence>
<dbReference type="GO" id="GO:0016887">
    <property type="term" value="F:ATP hydrolysis activity"/>
    <property type="evidence" value="ECO:0007669"/>
    <property type="project" value="InterPro"/>
</dbReference>
<dbReference type="Proteomes" id="UP000625711">
    <property type="component" value="Unassembled WGS sequence"/>
</dbReference>
<dbReference type="PROSITE" id="PS00211">
    <property type="entry name" value="ABC_TRANSPORTER_1"/>
    <property type="match status" value="2"/>
</dbReference>
<dbReference type="InterPro" id="IPR027417">
    <property type="entry name" value="P-loop_NTPase"/>
</dbReference>
<dbReference type="SUPFAM" id="SSF52540">
    <property type="entry name" value="P-loop containing nucleoside triphosphate hydrolases"/>
    <property type="match status" value="2"/>
</dbReference>
<dbReference type="InterPro" id="IPR003593">
    <property type="entry name" value="AAA+_ATPase"/>
</dbReference>
<dbReference type="FunFam" id="3.40.50.300:FF:000163">
    <property type="entry name" value="Multidrug resistance-associated protein member 4"/>
    <property type="match status" value="1"/>
</dbReference>
<dbReference type="PROSITE" id="PS50929">
    <property type="entry name" value="ABC_TM1F"/>
    <property type="match status" value="2"/>
</dbReference>
<dbReference type="CDD" id="cd18579">
    <property type="entry name" value="ABC_6TM_ABCC_D1"/>
    <property type="match status" value="1"/>
</dbReference>
<dbReference type="PANTHER" id="PTHR24223">
    <property type="entry name" value="ATP-BINDING CASSETTE SUB-FAMILY C"/>
    <property type="match status" value="1"/>
</dbReference>
<dbReference type="GO" id="GO:0016020">
    <property type="term" value="C:membrane"/>
    <property type="evidence" value="ECO:0007669"/>
    <property type="project" value="UniProtKB-SubCell"/>
</dbReference>
<dbReference type="PANTHER" id="PTHR24223:SF415">
    <property type="entry name" value="FI20190P1"/>
    <property type="match status" value="1"/>
</dbReference>
<feature type="domain" description="ABC transmembrane type-1" evidence="12">
    <location>
        <begin position="755"/>
        <end position="1016"/>
    </location>
</feature>
<feature type="region of interest" description="Disordered" evidence="9">
    <location>
        <begin position="634"/>
        <end position="654"/>
    </location>
</feature>
<dbReference type="Gene3D" id="3.40.50.300">
    <property type="entry name" value="P-loop containing nucleotide triphosphate hydrolases"/>
    <property type="match status" value="2"/>
</dbReference>
<evidence type="ECO:0000256" key="7">
    <source>
        <dbReference type="ARBA" id="ARBA00022989"/>
    </source>
</evidence>
<feature type="domain" description="ABC transporter" evidence="11">
    <location>
        <begin position="411"/>
        <end position="634"/>
    </location>
</feature>
<feature type="transmembrane region" description="Helical" evidence="10">
    <location>
        <begin position="235"/>
        <end position="253"/>
    </location>
</feature>
<keyword evidence="5" id="KW-0547">Nucleotide-binding</keyword>
<dbReference type="GO" id="GO:0005524">
    <property type="term" value="F:ATP binding"/>
    <property type="evidence" value="ECO:0007669"/>
    <property type="project" value="UniProtKB-KW"/>
</dbReference>
<evidence type="ECO:0000313" key="14">
    <source>
        <dbReference type="Proteomes" id="UP000625711"/>
    </source>
</evidence>
<dbReference type="OrthoDB" id="6500128at2759"/>
<evidence type="ECO:0000256" key="6">
    <source>
        <dbReference type="ARBA" id="ARBA00022840"/>
    </source>
</evidence>
<evidence type="ECO:0000259" key="11">
    <source>
        <dbReference type="PROSITE" id="PS50893"/>
    </source>
</evidence>
<evidence type="ECO:0000256" key="2">
    <source>
        <dbReference type="ARBA" id="ARBA00022448"/>
    </source>
</evidence>
<feature type="domain" description="ABC transmembrane type-1" evidence="12">
    <location>
        <begin position="96"/>
        <end position="370"/>
    </location>
</feature>
<evidence type="ECO:0000256" key="9">
    <source>
        <dbReference type="SAM" id="MobiDB-lite"/>
    </source>
</evidence>
<dbReference type="Pfam" id="PF00664">
    <property type="entry name" value="ABC_membrane"/>
    <property type="match status" value="2"/>
</dbReference>
<name>A0A834MJC4_RHYFE</name>
<evidence type="ECO:0000256" key="5">
    <source>
        <dbReference type="ARBA" id="ARBA00022741"/>
    </source>
</evidence>
<dbReference type="Pfam" id="PF00005">
    <property type="entry name" value="ABC_tran"/>
    <property type="match status" value="2"/>
</dbReference>
<dbReference type="SMART" id="SM00382">
    <property type="entry name" value="AAA"/>
    <property type="match status" value="2"/>
</dbReference>
<keyword evidence="2" id="KW-0813">Transport</keyword>
<dbReference type="Gene3D" id="1.20.1560.10">
    <property type="entry name" value="ABC transporter type 1, transmembrane domain"/>
    <property type="match status" value="2"/>
</dbReference>
<feature type="domain" description="ABC transporter" evidence="11">
    <location>
        <begin position="1056"/>
        <end position="1283"/>
    </location>
</feature>
<evidence type="ECO:0000256" key="4">
    <source>
        <dbReference type="ARBA" id="ARBA00022737"/>
    </source>
</evidence>
<dbReference type="SUPFAM" id="SSF90123">
    <property type="entry name" value="ABC transporter transmembrane region"/>
    <property type="match status" value="2"/>
</dbReference>
<feature type="transmembrane region" description="Helical" evidence="10">
    <location>
        <begin position="856"/>
        <end position="885"/>
    </location>
</feature>
<accession>A0A834MJC4</accession>
<dbReference type="InterPro" id="IPR011527">
    <property type="entry name" value="ABC1_TM_dom"/>
</dbReference>
<dbReference type="FunFam" id="1.20.1560.10:FF:000014">
    <property type="entry name" value="Multidrug resistance-associated protein member 4"/>
    <property type="match status" value="1"/>
</dbReference>
<dbReference type="EMBL" id="JAACXV010000286">
    <property type="protein sequence ID" value="KAF7280544.1"/>
    <property type="molecule type" value="Genomic_DNA"/>
</dbReference>
<dbReference type="CDD" id="cd03250">
    <property type="entry name" value="ABCC_MRP_domain1"/>
    <property type="match status" value="1"/>
</dbReference>
<sequence length="1323" mass="149635">MDSTKKYEKPSPEESANFLSKLFFCWLLPFLKLGYEIDLHIKDIYNTVKEDLSGPLGDTLERNWNEEVKRKENLKEKPSLKLVIWKTFAKSYMFYGILFFINCIFVKLSQPIILAEYIKYFDKDSTATTSTGWLLACGVVILAFANVVFMHYCALYFSRIGMRVRIACCSLMYRKLLKLNHMSLAKTAAGQLINLMSNDVQRFDVAASFWHCLWIMPIQTIFSFCVMYNYIGAAAYPTILAMILQAIFGQGYLSKLQGLYRAKIAQLTDHRIKIMNEITSGIQVIKMYAWEKPFEKVVELARRNEIRMIRRTSYIKGFSSALNVFVERAALYIAVISYVLMGNPISSNVVFSMAQLLNTIQLYMSIFFPLALSSYEEAKVSVRRLEEFLTLKENTEEVSSVNEENKQSNDVKLTKVRASWLPNPIAHTLMDVDFKIKPGTFCCIVGPVGSGKSSLLQVLLKELPINMGELQVPNNLSYASQEPWLFSSNIRQNILFGLPYHSKRYSEVVNVCALKRDFDELPYGDKTQVGERGAALSGGQRARVSLARAVYRVADVYLLDDPLSAVDPHVAKHMFEECFQKYLSGKTRILITHQLQFLKGAELIVIMSNGKIDKIGTFSELEKDISTLSKEIEPQNKELQNEEETVEETETTEKPVRERLQSISSVISMVGTEPDENQEMLEKGSIKSATYIEYFKAACNASDMWVTHWTNKEELRYVKTEKVNVTDFDTNVTTTLLPFLDNENLTSSDWGSINGSIIAPVISGPSDIKDRDYYIWIYTVLILVTVILTSARSTLFYKICMKASKNLHNKMFSNLLKAPMAFFDTNPSGRILNRFSKDMGSVDEILPRCMLDAIQIFLVMSGILGMVFIVSPWMIIPAIILLYIFTYARNLYLASAQDIKRLEGATKAPIFSHISASLYGLSSIRAFKSEKLVTKEFDDLQDQHSATWYMVIATSETLGFYLDVVSTIFLALVTFQFLIFENENTLSGNVGLVIAQTLILTGMLQFGARQSAEVSSNMTSVERVLQYTKLEEEGPWEALPANKPPADWPKEGKVDFRHAYLRYRPDSHPSIRDLNIEFQPGEKIGVVGRTGAGKSSLVATLFRLAPIDGHIQIDGLDTGIVGLRTLRSSISIIPQVPTLFSASIRYNLDPFEKCTDAQLWKALEQVELKQNGVALETYVSEGGSNFSAGQRQLICLARAIVRNNKVLVMDEATANVDQNTDSLIQTTIREAFKDCTVITIAHRLNTIIDSDKVLVMDAGQAVEFAHPYELLKKRDGYFTKMVQQTGTTMEGKLRYLAKEAYDKKTVLWNGHKDNTEEETENSL</sequence>
<evidence type="ECO:0008006" key="15">
    <source>
        <dbReference type="Google" id="ProtNLM"/>
    </source>
</evidence>
<comment type="subcellular location">
    <subcellularLocation>
        <location evidence="1">Membrane</location>
        <topology evidence="1">Multi-pass membrane protein</topology>
    </subcellularLocation>
</comment>
<feature type="transmembrane region" description="Helical" evidence="10">
    <location>
        <begin position="986"/>
        <end position="1008"/>
    </location>
</feature>
<feature type="transmembrane region" description="Helical" evidence="10">
    <location>
        <begin position="773"/>
        <end position="791"/>
    </location>
</feature>
<reference evidence="13" key="1">
    <citation type="submission" date="2020-08" db="EMBL/GenBank/DDBJ databases">
        <title>Genome sequencing and assembly of the red palm weevil Rhynchophorus ferrugineus.</title>
        <authorList>
            <person name="Dias G.B."/>
            <person name="Bergman C.M."/>
            <person name="Manee M."/>
        </authorList>
    </citation>
    <scope>NUCLEOTIDE SEQUENCE</scope>
    <source>
        <strain evidence="13">AA-2017</strain>
        <tissue evidence="13">Whole larva</tissue>
    </source>
</reference>
<keyword evidence="3 10" id="KW-0812">Transmembrane</keyword>
<keyword evidence="14" id="KW-1185">Reference proteome</keyword>
<dbReference type="InterPro" id="IPR036640">
    <property type="entry name" value="ABC1_TM_sf"/>
</dbReference>
<dbReference type="PROSITE" id="PS50893">
    <property type="entry name" value="ABC_TRANSPORTER_2"/>
    <property type="match status" value="2"/>
</dbReference>
<comment type="caution">
    <text evidence="13">The sequence shown here is derived from an EMBL/GenBank/DDBJ whole genome shotgun (WGS) entry which is preliminary data.</text>
</comment>
<keyword evidence="7 10" id="KW-1133">Transmembrane helix</keyword>
<dbReference type="InterPro" id="IPR003439">
    <property type="entry name" value="ABC_transporter-like_ATP-bd"/>
</dbReference>
<dbReference type="CDD" id="cd03244">
    <property type="entry name" value="ABCC_MRP_domain2"/>
    <property type="match status" value="1"/>
</dbReference>
<protein>
    <recommendedName>
        <fullName evidence="15">Multidrug resistance-associated protein 4-like</fullName>
    </recommendedName>
</protein>
<evidence type="ECO:0000256" key="3">
    <source>
        <dbReference type="ARBA" id="ARBA00022692"/>
    </source>
</evidence>
<keyword evidence="8 10" id="KW-0472">Membrane</keyword>